<keyword evidence="1" id="KW-0732">Signal</keyword>
<dbReference type="RefSeq" id="WP_218544753.1">
    <property type="nucleotide sequence ID" value="NZ_JAGSPD010000002.1"/>
</dbReference>
<reference evidence="2" key="1">
    <citation type="submission" date="2021-04" db="EMBL/GenBank/DDBJ databases">
        <authorList>
            <person name="Pira H."/>
            <person name="Risdian C."/>
            <person name="Wink J."/>
        </authorList>
    </citation>
    <scope>NUCLEOTIDE SEQUENCE</scope>
    <source>
        <strain evidence="2">WHY3</strain>
    </source>
</reference>
<organism evidence="2 3">
    <name type="scientific">Winogradskyella luteola</name>
    <dbReference type="NCBI Taxonomy" id="2828330"/>
    <lineage>
        <taxon>Bacteria</taxon>
        <taxon>Pseudomonadati</taxon>
        <taxon>Bacteroidota</taxon>
        <taxon>Flavobacteriia</taxon>
        <taxon>Flavobacteriales</taxon>
        <taxon>Flavobacteriaceae</taxon>
        <taxon>Winogradskyella</taxon>
    </lineage>
</organism>
<dbReference type="EMBL" id="JAGSPD010000002">
    <property type="protein sequence ID" value="MBV7268211.1"/>
    <property type="molecule type" value="Genomic_DNA"/>
</dbReference>
<gene>
    <name evidence="2" type="ORF">KCG49_03275</name>
</gene>
<comment type="caution">
    <text evidence="2">The sequence shown here is derived from an EMBL/GenBank/DDBJ whole genome shotgun (WGS) entry which is preliminary data.</text>
</comment>
<name>A0A9X1JME1_9FLAO</name>
<evidence type="ECO:0000256" key="1">
    <source>
        <dbReference type="SAM" id="SignalP"/>
    </source>
</evidence>
<feature type="signal peptide" evidence="1">
    <location>
        <begin position="1"/>
        <end position="19"/>
    </location>
</feature>
<evidence type="ECO:0008006" key="4">
    <source>
        <dbReference type="Google" id="ProtNLM"/>
    </source>
</evidence>
<proteinExistence type="predicted"/>
<protein>
    <recommendedName>
        <fullName evidence="4">DUF1735 domain-containing protein</fullName>
    </recommendedName>
</protein>
<dbReference type="Proteomes" id="UP001138894">
    <property type="component" value="Unassembled WGS sequence"/>
</dbReference>
<keyword evidence="3" id="KW-1185">Reference proteome</keyword>
<evidence type="ECO:0000313" key="3">
    <source>
        <dbReference type="Proteomes" id="UP001138894"/>
    </source>
</evidence>
<evidence type="ECO:0000313" key="2">
    <source>
        <dbReference type="EMBL" id="MBV7268211.1"/>
    </source>
</evidence>
<accession>A0A9X1JME1</accession>
<feature type="chain" id="PRO_5040740272" description="DUF1735 domain-containing protein" evidence="1">
    <location>
        <begin position="20"/>
        <end position="184"/>
    </location>
</feature>
<dbReference type="PROSITE" id="PS51257">
    <property type="entry name" value="PROKAR_LIPOPROTEIN"/>
    <property type="match status" value="1"/>
</dbReference>
<dbReference type="AlphaFoldDB" id="A0A9X1JME1"/>
<sequence>MKNKLKFYALLLWIPIVFGCSNDDDNSSSNNTTAINLVTGMNAKSGVNNIFRLGNPNVRMPIGLSSVAIIAYPNPVISALTIEISQTNEVMTDVWLVNANAQQIYQDIDFDEILNENTYTVNEISQASVLAFNDLSNTNITLNLDGFNTGYYRVFIKTNQSLYWDNIYIDNNGTDITEFFESWE</sequence>